<dbReference type="PROSITE" id="PS50119">
    <property type="entry name" value="ZF_BBOX"/>
    <property type="match status" value="1"/>
</dbReference>
<dbReference type="Gene3D" id="2.60.120.920">
    <property type="match status" value="1"/>
</dbReference>
<accession>A0A3Q3IAW3</accession>
<sequence>MAKQSVSDMAQQVSNPKKLCCSICLDLINDPDQRELYSCLQCRQIFRLRPVLMKNTMLADLVEELRKTGLQAAPTDHCYAGPEDVACDFCTGRKLSPVCSVLSLNCELHLQPHYESPAFEKHKLVQPSTKIQKHICSCHDEVMKIFCCTDQQCICYLCSMDKHKSHDTVSAAAERDKRQRQLIVTQREIQQRIESRAISHSADKAVKNSEETFNELISLVEQESSDVKQQIRSQQKAEVSRVNELLEKLEQEISELRRKDAELERLSHSEDHIQFLLSCPSLSILSDSLELPSINIRPLRYFEDVTVAVSEVRDKLEDVLKEERIKISQRVTDVDVLLPQTEPRTRGQFLRYLHEITLDAKTANTRLLLSEGHKKATVTLEDQVDSSGPERFPEFYQVMNRESLTGRCYWEVEMCGLQVSVAIAYKNISRTGDGSLFGNNDKSWALACFKKSYEFRHNKISTSIPGPEPARVGVYLDHRAGVLCFYSISETMTLLHRVQTTFTQLLYAGLWLIGSGATAELCKLS</sequence>
<dbReference type="PANTHER" id="PTHR25465">
    <property type="entry name" value="B-BOX DOMAIN CONTAINING"/>
    <property type="match status" value="1"/>
</dbReference>
<feature type="domain" description="B30.2/SPRY" evidence="7">
    <location>
        <begin position="336"/>
        <end position="525"/>
    </location>
</feature>
<dbReference type="SMART" id="SM00449">
    <property type="entry name" value="SPRY"/>
    <property type="match status" value="1"/>
</dbReference>
<dbReference type="InterPro" id="IPR001870">
    <property type="entry name" value="B30.2/SPRY"/>
</dbReference>
<evidence type="ECO:0000256" key="3">
    <source>
        <dbReference type="ARBA" id="ARBA00022833"/>
    </source>
</evidence>
<dbReference type="Ensembl" id="ENSMALT00000000678.1">
    <property type="protein sequence ID" value="ENSMALP00000000643.1"/>
    <property type="gene ID" value="ENSMALG00000000389.1"/>
</dbReference>
<evidence type="ECO:0000259" key="6">
    <source>
        <dbReference type="PROSITE" id="PS50119"/>
    </source>
</evidence>
<evidence type="ECO:0000256" key="5">
    <source>
        <dbReference type="SAM" id="Coils"/>
    </source>
</evidence>
<dbReference type="InterPro" id="IPR058030">
    <property type="entry name" value="TRIM8/14/16/25/29/45/65_CC"/>
</dbReference>
<dbReference type="SUPFAM" id="SSF49899">
    <property type="entry name" value="Concanavalin A-like lectins/glucanases"/>
    <property type="match status" value="1"/>
</dbReference>
<dbReference type="PRINTS" id="PR01407">
    <property type="entry name" value="BUTYPHLNCDUF"/>
</dbReference>
<name>A0A3Q3IAW3_MONAL</name>
<dbReference type="InterPro" id="IPR000315">
    <property type="entry name" value="Znf_B-box"/>
</dbReference>
<keyword evidence="9" id="KW-1185">Reference proteome</keyword>
<reference evidence="8" key="2">
    <citation type="submission" date="2025-09" db="UniProtKB">
        <authorList>
            <consortium name="Ensembl"/>
        </authorList>
    </citation>
    <scope>IDENTIFICATION</scope>
</reference>
<dbReference type="Pfam" id="PF00643">
    <property type="entry name" value="zf-B_box"/>
    <property type="match status" value="1"/>
</dbReference>
<dbReference type="PROSITE" id="PS50188">
    <property type="entry name" value="B302_SPRY"/>
    <property type="match status" value="1"/>
</dbReference>
<dbReference type="GO" id="GO:0005737">
    <property type="term" value="C:cytoplasm"/>
    <property type="evidence" value="ECO:0007669"/>
    <property type="project" value="UniProtKB-ARBA"/>
</dbReference>
<evidence type="ECO:0000256" key="4">
    <source>
        <dbReference type="PROSITE-ProRule" id="PRU00024"/>
    </source>
</evidence>
<keyword evidence="5" id="KW-0175">Coiled coil</keyword>
<dbReference type="InterPro" id="IPR013320">
    <property type="entry name" value="ConA-like_dom_sf"/>
</dbReference>
<dbReference type="SUPFAM" id="SSF57845">
    <property type="entry name" value="B-box zinc-binding domain"/>
    <property type="match status" value="1"/>
</dbReference>
<dbReference type="InterPro" id="IPR003877">
    <property type="entry name" value="SPRY_dom"/>
</dbReference>
<dbReference type="CDD" id="cd19769">
    <property type="entry name" value="Bbox2_TRIM16-like"/>
    <property type="match status" value="1"/>
</dbReference>
<dbReference type="InterPro" id="IPR006574">
    <property type="entry name" value="PRY"/>
</dbReference>
<dbReference type="InterPro" id="IPR003879">
    <property type="entry name" value="Butyrophylin_SPRY"/>
</dbReference>
<protein>
    <recommendedName>
        <fullName evidence="10">B30.2/SPRY domain-containing protein</fullName>
    </recommendedName>
</protein>
<dbReference type="Proteomes" id="UP000261600">
    <property type="component" value="Unplaced"/>
</dbReference>
<dbReference type="InterPro" id="IPR051051">
    <property type="entry name" value="E3_ubiq-ligase_TRIM/RNF"/>
</dbReference>
<dbReference type="STRING" id="43700.ENSMALP00000000643"/>
<evidence type="ECO:0000313" key="9">
    <source>
        <dbReference type="Proteomes" id="UP000261600"/>
    </source>
</evidence>
<keyword evidence="1" id="KW-0479">Metal-binding</keyword>
<dbReference type="CDD" id="cd16040">
    <property type="entry name" value="SPRY_PRY_SNTX"/>
    <property type="match status" value="1"/>
</dbReference>
<dbReference type="SMART" id="SM00336">
    <property type="entry name" value="BBOX"/>
    <property type="match status" value="1"/>
</dbReference>
<proteinExistence type="predicted"/>
<feature type="coiled-coil region" evidence="5">
    <location>
        <begin position="232"/>
        <end position="269"/>
    </location>
</feature>
<organism evidence="8 9">
    <name type="scientific">Monopterus albus</name>
    <name type="common">Swamp eel</name>
    <dbReference type="NCBI Taxonomy" id="43700"/>
    <lineage>
        <taxon>Eukaryota</taxon>
        <taxon>Metazoa</taxon>
        <taxon>Chordata</taxon>
        <taxon>Craniata</taxon>
        <taxon>Vertebrata</taxon>
        <taxon>Euteleostomi</taxon>
        <taxon>Actinopterygii</taxon>
        <taxon>Neopterygii</taxon>
        <taxon>Teleostei</taxon>
        <taxon>Neoteleostei</taxon>
        <taxon>Acanthomorphata</taxon>
        <taxon>Anabantaria</taxon>
        <taxon>Synbranchiformes</taxon>
        <taxon>Synbranchidae</taxon>
        <taxon>Monopterus</taxon>
    </lineage>
</organism>
<dbReference type="GO" id="GO:0008270">
    <property type="term" value="F:zinc ion binding"/>
    <property type="evidence" value="ECO:0007669"/>
    <property type="project" value="UniProtKB-KW"/>
</dbReference>
<evidence type="ECO:0000259" key="7">
    <source>
        <dbReference type="PROSITE" id="PS50188"/>
    </source>
</evidence>
<dbReference type="Gene3D" id="3.30.160.60">
    <property type="entry name" value="Classic Zinc Finger"/>
    <property type="match status" value="1"/>
</dbReference>
<dbReference type="AlphaFoldDB" id="A0A3Q3IAW3"/>
<dbReference type="Pfam" id="PF13765">
    <property type="entry name" value="PRY"/>
    <property type="match status" value="1"/>
</dbReference>
<evidence type="ECO:0000313" key="8">
    <source>
        <dbReference type="Ensembl" id="ENSMALP00000000643.1"/>
    </source>
</evidence>
<feature type="domain" description="B box-type" evidence="6">
    <location>
        <begin position="131"/>
        <end position="171"/>
    </location>
</feature>
<dbReference type="PANTHER" id="PTHR25465:SF5">
    <property type="entry name" value="E3 UBIQUITIN_ISG15 LIGASE TRIM25-RELATED"/>
    <property type="match status" value="1"/>
</dbReference>
<reference evidence="8" key="1">
    <citation type="submission" date="2025-08" db="UniProtKB">
        <authorList>
            <consortium name="Ensembl"/>
        </authorList>
    </citation>
    <scope>IDENTIFICATION</scope>
</reference>
<keyword evidence="3" id="KW-0862">Zinc</keyword>
<evidence type="ECO:0000256" key="1">
    <source>
        <dbReference type="ARBA" id="ARBA00022723"/>
    </source>
</evidence>
<dbReference type="SMART" id="SM00589">
    <property type="entry name" value="PRY"/>
    <property type="match status" value="1"/>
</dbReference>
<evidence type="ECO:0008006" key="10">
    <source>
        <dbReference type="Google" id="ProtNLM"/>
    </source>
</evidence>
<dbReference type="InterPro" id="IPR043136">
    <property type="entry name" value="B30.2/SPRY_sf"/>
</dbReference>
<dbReference type="Pfam" id="PF25600">
    <property type="entry name" value="TRIM_CC"/>
    <property type="match status" value="1"/>
</dbReference>
<dbReference type="Pfam" id="PF00622">
    <property type="entry name" value="SPRY"/>
    <property type="match status" value="1"/>
</dbReference>
<evidence type="ECO:0000256" key="2">
    <source>
        <dbReference type="ARBA" id="ARBA00022771"/>
    </source>
</evidence>
<keyword evidence="2 4" id="KW-0863">Zinc-finger</keyword>